<dbReference type="PROSITE" id="PS50157">
    <property type="entry name" value="ZINC_FINGER_C2H2_2"/>
    <property type="match status" value="1"/>
</dbReference>
<evidence type="ECO:0000256" key="2">
    <source>
        <dbReference type="SAM" id="MobiDB-lite"/>
    </source>
</evidence>
<dbReference type="AlphaFoldDB" id="A0A0D7AWK8"/>
<dbReference type="Proteomes" id="UP000054007">
    <property type="component" value="Unassembled WGS sequence"/>
</dbReference>
<sequence length="280" mass="30633">MCFPTGLETTDSSQELVGKPGCQFSRHTQDFPIQCTTITLTRRSSTLRKTTSCAGASFLVIGFGTLILYKCTAPECTRYFTTHGSMVKHLKQSASCSWWVNHVQEAEVNQPVTEGVVPGSIHDLHPADIGGAGDQSYGEPDVPPPLADDKSDDDDASEASDNKDMQDDQDIEEADARTELIRRWIEEQPEDSDLFLVQHPDVAIGEPGPGPSTMRSRLGQMVGARARFLEDDDGENELEKGNGDIIVEHPTAGRASVATSSTLYARWHALFGHKDEPDED</sequence>
<gene>
    <name evidence="4" type="ORF">CYLTODRAFT_414892</name>
</gene>
<keyword evidence="1" id="KW-0479">Metal-binding</keyword>
<evidence type="ECO:0000259" key="3">
    <source>
        <dbReference type="PROSITE" id="PS50157"/>
    </source>
</evidence>
<evidence type="ECO:0000313" key="5">
    <source>
        <dbReference type="Proteomes" id="UP000054007"/>
    </source>
</evidence>
<accession>A0A0D7AWK8</accession>
<keyword evidence="1" id="KW-0863">Zinc-finger</keyword>
<name>A0A0D7AWK8_9AGAR</name>
<keyword evidence="1" id="KW-0862">Zinc</keyword>
<reference evidence="4 5" key="1">
    <citation type="journal article" date="2015" name="Fungal Genet. Biol.">
        <title>Evolution of novel wood decay mechanisms in Agaricales revealed by the genome sequences of Fistulina hepatica and Cylindrobasidium torrendii.</title>
        <authorList>
            <person name="Floudas D."/>
            <person name="Held B.W."/>
            <person name="Riley R."/>
            <person name="Nagy L.G."/>
            <person name="Koehler G."/>
            <person name="Ransdell A.S."/>
            <person name="Younus H."/>
            <person name="Chow J."/>
            <person name="Chiniquy J."/>
            <person name="Lipzen A."/>
            <person name="Tritt A."/>
            <person name="Sun H."/>
            <person name="Haridas S."/>
            <person name="LaButti K."/>
            <person name="Ohm R.A."/>
            <person name="Kues U."/>
            <person name="Blanchette R.A."/>
            <person name="Grigoriev I.V."/>
            <person name="Minto R.E."/>
            <person name="Hibbett D.S."/>
        </authorList>
    </citation>
    <scope>NUCLEOTIDE SEQUENCE [LARGE SCALE GENOMIC DNA]</scope>
    <source>
        <strain evidence="4 5">FP15055 ss-10</strain>
    </source>
</reference>
<dbReference type="GO" id="GO:0008270">
    <property type="term" value="F:zinc ion binding"/>
    <property type="evidence" value="ECO:0007669"/>
    <property type="project" value="UniProtKB-KW"/>
</dbReference>
<feature type="domain" description="C2H2-type" evidence="3">
    <location>
        <begin position="69"/>
        <end position="107"/>
    </location>
</feature>
<evidence type="ECO:0000256" key="1">
    <source>
        <dbReference type="PROSITE-ProRule" id="PRU00042"/>
    </source>
</evidence>
<evidence type="ECO:0000313" key="4">
    <source>
        <dbReference type="EMBL" id="KIY62219.1"/>
    </source>
</evidence>
<organism evidence="4 5">
    <name type="scientific">Cylindrobasidium torrendii FP15055 ss-10</name>
    <dbReference type="NCBI Taxonomy" id="1314674"/>
    <lineage>
        <taxon>Eukaryota</taxon>
        <taxon>Fungi</taxon>
        <taxon>Dikarya</taxon>
        <taxon>Basidiomycota</taxon>
        <taxon>Agaricomycotina</taxon>
        <taxon>Agaricomycetes</taxon>
        <taxon>Agaricomycetidae</taxon>
        <taxon>Agaricales</taxon>
        <taxon>Marasmiineae</taxon>
        <taxon>Physalacriaceae</taxon>
        <taxon>Cylindrobasidium</taxon>
    </lineage>
</organism>
<dbReference type="InterPro" id="IPR013087">
    <property type="entry name" value="Znf_C2H2_type"/>
</dbReference>
<protein>
    <recommendedName>
        <fullName evidence="3">C2H2-type domain-containing protein</fullName>
    </recommendedName>
</protein>
<dbReference type="EMBL" id="KN880809">
    <property type="protein sequence ID" value="KIY62219.1"/>
    <property type="molecule type" value="Genomic_DNA"/>
</dbReference>
<feature type="region of interest" description="Disordered" evidence="2">
    <location>
        <begin position="116"/>
        <end position="171"/>
    </location>
</feature>
<proteinExistence type="predicted"/>
<keyword evidence="5" id="KW-1185">Reference proteome</keyword>